<dbReference type="InterPro" id="IPR051357">
    <property type="entry name" value="H3K9_HMTase_SUVAR3-9"/>
</dbReference>
<evidence type="ECO:0000256" key="7">
    <source>
        <dbReference type="ARBA" id="ARBA00023242"/>
    </source>
</evidence>
<dbReference type="Pfam" id="PF05033">
    <property type="entry name" value="Pre-SET"/>
    <property type="match status" value="1"/>
</dbReference>
<keyword evidence="4" id="KW-0808">Transferase</keyword>
<feature type="region of interest" description="Disordered" evidence="9">
    <location>
        <begin position="330"/>
        <end position="362"/>
    </location>
</feature>
<dbReference type="InterPro" id="IPR025794">
    <property type="entry name" value="H3-K9-MeTrfase_plant"/>
</dbReference>
<proteinExistence type="predicted"/>
<dbReference type="Pfam" id="PF00856">
    <property type="entry name" value="SET"/>
    <property type="match status" value="1"/>
</dbReference>
<dbReference type="InterPro" id="IPR001214">
    <property type="entry name" value="SET_dom"/>
</dbReference>
<dbReference type="GO" id="GO:0005694">
    <property type="term" value="C:chromosome"/>
    <property type="evidence" value="ECO:0007669"/>
    <property type="project" value="UniProtKB-SubCell"/>
</dbReference>
<dbReference type="InterPro" id="IPR036987">
    <property type="entry name" value="SRA-YDG_sf"/>
</dbReference>
<dbReference type="Gene3D" id="2.170.270.10">
    <property type="entry name" value="SET domain"/>
    <property type="match status" value="1"/>
</dbReference>
<dbReference type="AlphaFoldDB" id="A0A835I6B3"/>
<feature type="domain" description="SET" evidence="10">
    <location>
        <begin position="936"/>
        <end position="1082"/>
    </location>
</feature>
<dbReference type="InterPro" id="IPR015947">
    <property type="entry name" value="PUA-like_sf"/>
</dbReference>
<evidence type="ECO:0000256" key="5">
    <source>
        <dbReference type="ARBA" id="ARBA00022691"/>
    </source>
</evidence>
<dbReference type="SUPFAM" id="SSF88697">
    <property type="entry name" value="PUA domain-like"/>
    <property type="match status" value="1"/>
</dbReference>
<keyword evidence="3" id="KW-0489">Methyltransferase</keyword>
<evidence type="ECO:0000259" key="12">
    <source>
        <dbReference type="PROSITE" id="PS50868"/>
    </source>
</evidence>
<feature type="compositionally biased region" description="Basic and acidic residues" evidence="9">
    <location>
        <begin position="342"/>
        <end position="356"/>
    </location>
</feature>
<evidence type="ECO:0000256" key="8">
    <source>
        <dbReference type="PROSITE-ProRule" id="PRU00358"/>
    </source>
</evidence>
<organism evidence="14 15">
    <name type="scientific">Coptis chinensis</name>
    <dbReference type="NCBI Taxonomy" id="261450"/>
    <lineage>
        <taxon>Eukaryota</taxon>
        <taxon>Viridiplantae</taxon>
        <taxon>Streptophyta</taxon>
        <taxon>Embryophyta</taxon>
        <taxon>Tracheophyta</taxon>
        <taxon>Spermatophyta</taxon>
        <taxon>Magnoliopsida</taxon>
        <taxon>Ranunculales</taxon>
        <taxon>Ranunculaceae</taxon>
        <taxon>Coptidoideae</taxon>
        <taxon>Coptis</taxon>
    </lineage>
</organism>
<dbReference type="InterPro" id="IPR007728">
    <property type="entry name" value="Pre-SET_dom"/>
</dbReference>
<dbReference type="SMART" id="SM00468">
    <property type="entry name" value="PreSET"/>
    <property type="match status" value="1"/>
</dbReference>
<dbReference type="Gene3D" id="2.30.280.10">
    <property type="entry name" value="SRA-YDG"/>
    <property type="match status" value="1"/>
</dbReference>
<accession>A0A835I6B3</accession>
<dbReference type="InterPro" id="IPR046341">
    <property type="entry name" value="SET_dom_sf"/>
</dbReference>
<dbReference type="PROSITE" id="PS51015">
    <property type="entry name" value="YDG"/>
    <property type="match status" value="1"/>
</dbReference>
<dbReference type="SMART" id="SM00466">
    <property type="entry name" value="SRA"/>
    <property type="match status" value="1"/>
</dbReference>
<evidence type="ECO:0000256" key="2">
    <source>
        <dbReference type="ARBA" id="ARBA00022454"/>
    </source>
</evidence>
<keyword evidence="2" id="KW-0158">Chromosome</keyword>
<keyword evidence="15" id="KW-1185">Reference proteome</keyword>
<dbReference type="PROSITE" id="PS50868">
    <property type="entry name" value="POST_SET"/>
    <property type="match status" value="1"/>
</dbReference>
<evidence type="ECO:0000256" key="4">
    <source>
        <dbReference type="ARBA" id="ARBA00022679"/>
    </source>
</evidence>
<evidence type="ECO:0000259" key="13">
    <source>
        <dbReference type="PROSITE" id="PS51015"/>
    </source>
</evidence>
<keyword evidence="5" id="KW-0949">S-adenosyl-L-methionine</keyword>
<dbReference type="GO" id="GO:0032259">
    <property type="term" value="P:methylation"/>
    <property type="evidence" value="ECO:0007669"/>
    <property type="project" value="UniProtKB-KW"/>
</dbReference>
<dbReference type="EMBL" id="JADFTS010000004">
    <property type="protein sequence ID" value="KAF9611399.1"/>
    <property type="molecule type" value="Genomic_DNA"/>
</dbReference>
<dbReference type="PROSITE" id="PS51575">
    <property type="entry name" value="SAM_MT43_SUVAR39_2"/>
    <property type="match status" value="1"/>
</dbReference>
<dbReference type="GO" id="GO:0005634">
    <property type="term" value="C:nucleus"/>
    <property type="evidence" value="ECO:0007669"/>
    <property type="project" value="UniProtKB-SubCell"/>
</dbReference>
<dbReference type="PROSITE" id="PS50867">
    <property type="entry name" value="PRE_SET"/>
    <property type="match status" value="1"/>
</dbReference>
<evidence type="ECO:0000256" key="9">
    <source>
        <dbReference type="SAM" id="MobiDB-lite"/>
    </source>
</evidence>
<evidence type="ECO:0000256" key="3">
    <source>
        <dbReference type="ARBA" id="ARBA00022603"/>
    </source>
</evidence>
<dbReference type="PANTHER" id="PTHR45660">
    <property type="entry name" value="HISTONE-LYSINE N-METHYLTRANSFERASE SETMAR"/>
    <property type="match status" value="1"/>
</dbReference>
<evidence type="ECO:0000256" key="6">
    <source>
        <dbReference type="ARBA" id="ARBA00022853"/>
    </source>
</evidence>
<feature type="region of interest" description="Disordered" evidence="9">
    <location>
        <begin position="247"/>
        <end position="274"/>
    </location>
</feature>
<dbReference type="GO" id="GO:0008270">
    <property type="term" value="F:zinc ion binding"/>
    <property type="evidence" value="ECO:0007669"/>
    <property type="project" value="InterPro"/>
</dbReference>
<keyword evidence="6" id="KW-0156">Chromatin regulator</keyword>
<dbReference type="SUPFAM" id="SSF82199">
    <property type="entry name" value="SET domain"/>
    <property type="match status" value="1"/>
</dbReference>
<evidence type="ECO:0000313" key="14">
    <source>
        <dbReference type="EMBL" id="KAF9611399.1"/>
    </source>
</evidence>
<feature type="domain" description="Post-SET" evidence="12">
    <location>
        <begin position="1096"/>
        <end position="1112"/>
    </location>
</feature>
<keyword evidence="7 8" id="KW-0539">Nucleus</keyword>
<dbReference type="InterPro" id="IPR003105">
    <property type="entry name" value="SRA_YDG"/>
</dbReference>
<evidence type="ECO:0000259" key="10">
    <source>
        <dbReference type="PROSITE" id="PS50280"/>
    </source>
</evidence>
<protein>
    <submittedName>
        <fullName evidence="14">Uncharacterized protein</fullName>
    </submittedName>
</protein>
<name>A0A835I6B3_9MAGN</name>
<feature type="domain" description="YDG" evidence="13">
    <location>
        <begin position="652"/>
        <end position="804"/>
    </location>
</feature>
<dbReference type="InterPro" id="IPR003616">
    <property type="entry name" value="Post-SET_dom"/>
</dbReference>
<dbReference type="PANTHER" id="PTHR45660:SF46">
    <property type="entry name" value="HISTONE-LYSINE N-METHYLTRANSFERASE, H3 LYSINE-9 SPECIFIC SUVH6"/>
    <property type="match status" value="1"/>
</dbReference>
<dbReference type="GO" id="GO:0042054">
    <property type="term" value="F:histone methyltransferase activity"/>
    <property type="evidence" value="ECO:0007669"/>
    <property type="project" value="InterPro"/>
</dbReference>
<gene>
    <name evidence="14" type="ORF">IFM89_032068</name>
</gene>
<dbReference type="PROSITE" id="PS50280">
    <property type="entry name" value="SET"/>
    <property type="match status" value="1"/>
</dbReference>
<dbReference type="GO" id="GO:0003690">
    <property type="term" value="F:double-stranded DNA binding"/>
    <property type="evidence" value="ECO:0007669"/>
    <property type="project" value="TreeGrafter"/>
</dbReference>
<dbReference type="OrthoDB" id="514200at2759"/>
<evidence type="ECO:0000313" key="15">
    <source>
        <dbReference type="Proteomes" id="UP000631114"/>
    </source>
</evidence>
<dbReference type="Pfam" id="PF02182">
    <property type="entry name" value="SAD_SRA"/>
    <property type="match status" value="1"/>
</dbReference>
<feature type="domain" description="Pre-SET" evidence="11">
    <location>
        <begin position="874"/>
        <end position="933"/>
    </location>
</feature>
<dbReference type="Proteomes" id="UP000631114">
    <property type="component" value="Unassembled WGS sequence"/>
</dbReference>
<sequence>MRRVSAKRTFPRGCGRNVMVADEVMNDGGVDNSNAGEGEIVLSLDYANQFLEDRREYASQVNVQLSDASVGNGSVEKSDVEEGETVELDSCNRFREGSGKYSPTFNASEESVTNGLDYRMKDKVESALEEVDSAMQFSEGCEQLGPQIVAKPSGEGVSATIGSDCEMKVFAAQFDAKLRGEGVSIGSVCEMIVKKEGEPDSGKQSGRSIWSGVLEVGRSLVPDESLEFPSTSTSETVKSMKSLGQLVEPEASKSKKTLESMVNPSGDFEPKMSDLSKNLTDTKLLESMRGSNLPDSKGYPNVVQSEEKELPSSLGMHLPVHSDLSDAFKQCKDSEQPQASFPREDAEQSTHREYPQRTRSAIRDFPAGCGRRALLDTVNECQKPVEYYQDMRLGETSSGNNRSEQLDSSKLKQDDMEKIFFKPSRKNSLPPLYVKSSYSSNKVDKGFRFCREEMHMEFANLSSNSSGKRSIFGKSVYERHPVNKHQFGKDFISEPSDERAAVQGLMAASECSWKQEKVIFTQDTVKVIPTKHIFVARNTSKVSFRNENIEVEDYLSEVDEKDDSALVHRSKNMASSSIPFTRVVNGNSTQAGVMRNKVRESLRQFQIICRKLLRDDEGKPKVEIGFRRIDLEAAKIVREKNKWVNTGNQILGIVPGVEVGDEFHYRVELSIIGLHRPYQGGIDYVHRRGMIVATSIVASGGYDDDMGSTDVLVYSGQGGTPVRGNKMATDQKLVRGNLALKKSMDEGTPVRVIRGYKEVKGNASLDARISMAGIFTYDGLYLVEKYWTEEGRYGNKVFKFQLRRMVGQPELAIKELKQSKKASVRVGHCAKDISQGKEKIPIGAVNRKDDERPPPFKYITRMIHPLHYKPTPVRGCDCTDGCLSSKCLCAIKNGGKLPFNYNGAIVEAKPLVYECGPRCKCPPSCYNRVSQHGIKFLLELFKTESRGWGVRSLNSISSGSFICEYMGELLQDNEAEQRIGHDEYLFDVGHNYNDHAVSSNLSKHIPSDLKSNSSFKDEEDVSGFTIDAAQYGNIGRFINHSCSPNLYAQNVLYDHDDKRMPHIMLFAAENIPPLQELTYHYNMQLDQVYDSNGNIKKKKCKCGSAGCTGRMY</sequence>
<dbReference type="SMART" id="SM00317">
    <property type="entry name" value="SET"/>
    <property type="match status" value="1"/>
</dbReference>
<reference evidence="14 15" key="1">
    <citation type="submission" date="2020-10" db="EMBL/GenBank/DDBJ databases">
        <title>The Coptis chinensis genome and diversification of protoberbering-type alkaloids.</title>
        <authorList>
            <person name="Wang B."/>
            <person name="Shu S."/>
            <person name="Song C."/>
            <person name="Liu Y."/>
        </authorList>
    </citation>
    <scope>NUCLEOTIDE SEQUENCE [LARGE SCALE GENOMIC DNA]</scope>
    <source>
        <strain evidence="14">HL-2020</strain>
        <tissue evidence="14">Leaf</tissue>
    </source>
</reference>
<evidence type="ECO:0000256" key="1">
    <source>
        <dbReference type="ARBA" id="ARBA00004286"/>
    </source>
</evidence>
<comment type="caution">
    <text evidence="14">The sequence shown here is derived from an EMBL/GenBank/DDBJ whole genome shotgun (WGS) entry which is preliminary data.</text>
</comment>
<evidence type="ECO:0000259" key="11">
    <source>
        <dbReference type="PROSITE" id="PS50867"/>
    </source>
</evidence>
<comment type="subcellular location">
    <subcellularLocation>
        <location evidence="1">Chromosome</location>
    </subcellularLocation>
    <subcellularLocation>
        <location evidence="8">Nucleus</location>
    </subcellularLocation>
</comment>